<evidence type="ECO:0000256" key="3">
    <source>
        <dbReference type="PROSITE-ProRule" id="PRU00023"/>
    </source>
</evidence>
<dbReference type="InterPro" id="IPR025676">
    <property type="entry name" value="Clr5_dom"/>
</dbReference>
<feature type="repeat" description="ANK" evidence="3">
    <location>
        <begin position="986"/>
        <end position="1018"/>
    </location>
</feature>
<dbReference type="PROSITE" id="PS50088">
    <property type="entry name" value="ANK_REPEAT"/>
    <property type="match status" value="4"/>
</dbReference>
<feature type="domain" description="Clr5" evidence="5">
    <location>
        <begin position="8"/>
        <end position="60"/>
    </location>
</feature>
<dbReference type="SUPFAM" id="SSF48403">
    <property type="entry name" value="Ankyrin repeat"/>
    <property type="match status" value="2"/>
</dbReference>
<evidence type="ECO:0000313" key="6">
    <source>
        <dbReference type="EMBL" id="KAH7120893.1"/>
    </source>
</evidence>
<dbReference type="InterPro" id="IPR036770">
    <property type="entry name" value="Ankyrin_rpt-contain_sf"/>
</dbReference>
<evidence type="ECO:0000256" key="2">
    <source>
        <dbReference type="ARBA" id="ARBA00023043"/>
    </source>
</evidence>
<name>A0A9P9DKL9_9PLEO</name>
<evidence type="ECO:0000313" key="7">
    <source>
        <dbReference type="Proteomes" id="UP000700596"/>
    </source>
</evidence>
<reference evidence="6" key="1">
    <citation type="journal article" date="2021" name="Nat. Commun.">
        <title>Genetic determinants of endophytism in the Arabidopsis root mycobiome.</title>
        <authorList>
            <person name="Mesny F."/>
            <person name="Miyauchi S."/>
            <person name="Thiergart T."/>
            <person name="Pickel B."/>
            <person name="Atanasova L."/>
            <person name="Karlsson M."/>
            <person name="Huettel B."/>
            <person name="Barry K.W."/>
            <person name="Haridas S."/>
            <person name="Chen C."/>
            <person name="Bauer D."/>
            <person name="Andreopoulos W."/>
            <person name="Pangilinan J."/>
            <person name="LaButti K."/>
            <person name="Riley R."/>
            <person name="Lipzen A."/>
            <person name="Clum A."/>
            <person name="Drula E."/>
            <person name="Henrissat B."/>
            <person name="Kohler A."/>
            <person name="Grigoriev I.V."/>
            <person name="Martin F.M."/>
            <person name="Hacquard S."/>
        </authorList>
    </citation>
    <scope>NUCLEOTIDE SEQUENCE</scope>
    <source>
        <strain evidence="6">MPI-CAGE-CH-0243</strain>
    </source>
</reference>
<evidence type="ECO:0000259" key="5">
    <source>
        <dbReference type="Pfam" id="PF14420"/>
    </source>
</evidence>
<dbReference type="PANTHER" id="PTHR24198:SF165">
    <property type="entry name" value="ANKYRIN REPEAT-CONTAINING PROTEIN-RELATED"/>
    <property type="match status" value="1"/>
</dbReference>
<feature type="repeat" description="ANK" evidence="3">
    <location>
        <begin position="951"/>
        <end position="983"/>
    </location>
</feature>
<keyword evidence="2 3" id="KW-0040">ANK repeat</keyword>
<dbReference type="SMART" id="SM00248">
    <property type="entry name" value="ANK"/>
    <property type="match status" value="10"/>
</dbReference>
<dbReference type="PANTHER" id="PTHR24198">
    <property type="entry name" value="ANKYRIN REPEAT AND PROTEIN KINASE DOMAIN-CONTAINING PROTEIN"/>
    <property type="match status" value="1"/>
</dbReference>
<dbReference type="Pfam" id="PF14420">
    <property type="entry name" value="Clr5"/>
    <property type="match status" value="1"/>
</dbReference>
<gene>
    <name evidence="6" type="ORF">B0J11DRAFT_589710</name>
</gene>
<dbReference type="Proteomes" id="UP000700596">
    <property type="component" value="Unassembled WGS sequence"/>
</dbReference>
<comment type="caution">
    <text evidence="6">The sequence shown here is derived from an EMBL/GenBank/DDBJ whole genome shotgun (WGS) entry which is preliminary data.</text>
</comment>
<evidence type="ECO:0000256" key="1">
    <source>
        <dbReference type="ARBA" id="ARBA00022737"/>
    </source>
</evidence>
<dbReference type="Gene3D" id="1.25.40.20">
    <property type="entry name" value="Ankyrin repeat-containing domain"/>
    <property type="match status" value="2"/>
</dbReference>
<feature type="repeat" description="ANK" evidence="3">
    <location>
        <begin position="570"/>
        <end position="602"/>
    </location>
</feature>
<keyword evidence="1" id="KW-0677">Repeat</keyword>
<keyword evidence="7" id="KW-1185">Reference proteome</keyword>
<proteinExistence type="predicted"/>
<protein>
    <submittedName>
        <fullName evidence="6">Ankyrin repeat-containing domain protein</fullName>
    </submittedName>
</protein>
<feature type="repeat" description="ANK" evidence="3">
    <location>
        <begin position="916"/>
        <end position="948"/>
    </location>
</feature>
<dbReference type="AlphaFoldDB" id="A0A9P9DKL9"/>
<dbReference type="EMBL" id="JAGMWT010000010">
    <property type="protein sequence ID" value="KAH7120893.1"/>
    <property type="molecule type" value="Genomic_DNA"/>
</dbReference>
<dbReference type="Pfam" id="PF12796">
    <property type="entry name" value="Ank_2"/>
    <property type="match status" value="1"/>
</dbReference>
<feature type="region of interest" description="Disordered" evidence="4">
    <location>
        <begin position="1095"/>
        <end position="1114"/>
    </location>
</feature>
<accession>A0A9P9DKL9</accession>
<sequence length="1148" mass="129694">MPKRPVDDSAWELHENTIRQLYVTERKPLKAVMDIMENEHSFKKSKYQYECIFKKWQMTKKAKSSDWEFVAMRLHNRKSLGKASKVIINDQLVPGKTVEREVRRSDFDYRKAFRPDEVPKLLSDQPKTPPHIRISTPSVASSPTAQAMLLLSPGTVDDSLWDPILFRRELIYQWSEQTPWNAFVNLFSTNSHLKWPKLSFPRSVTSGDRTSLDIRRSIQNHNQERSSEICLSFPPKRSEVPDIRTDPILDISKKSDQLEFLKLAVKLISEQNCPDELEEAILDLLGDNRGRAMLQRLMKQKLVTTDAFAEKLLKPTIRRGDISLLECLIDNGVCIVSTPWASTALQFAMSYENEGMAKLLIQRGANTTGPFMSGSPQILLSCSRCKSLLDLAVNCNMIDIVKTIVPLGIAVPETLTVSAHTIEHAIFHKDLRCFQHLLRSNAALIKTIISTNGDLMCQAARRGNIQALEILWKYDTEINCIVRNPFRIDEKDEHSTTPIAVASANLNYEFAKRLIAKGAIASGRGFSDITIPPLHAMLMHTDPEQAEEENAVKIIHLLVNHGTNVNKCWRGIFPIQLATKRWTSNIVKVLLEAGAKVNCHTPQKRSYRFDFNDKVISPSRPALMNALARGDLETTTMLMRAGADLSLGDPLRSAFVGKNHELVQMVLKVAPNHGKTPGCVAACLSSYGSKLTEEYVRRGIFDATDLDDPKTICEIVREGSSKLVEICCRDAKVSAIFGAIGLATAAVLRDPFMIEQFLDAGFKPYTQFPQILEDFLGSEFLLLSTEHADALSIFINHQTRYQGEEQTEKKQASATTCLRLLLQTYQGTLEDAYEEQIRKISWARHFNHTECLFLKCNILLPMTPILREFGAIIDLSKALQFALLFQKVAISHWLIENGAPVDSQAYIFISGKFLWSVDTPLQYAAAQNLMPLAESILKLGANVNSKPAKVRGATALQYACINNSFEMVSMLIEAGADVNALPAPIEGRTALEGAAERGCLDMVIFLLQAGADIRNDKLYRRTIYLACSEGHWVIAKTIEEFRKETYPEENFESMERILSSMTKEDVNYWCHKAKKLEKECDSMDSWSNLNDYTEEDWYGEDSGEEDSKEGDWEEEYSVEHGWQDAMTAGFAWENFPFFGEDYLPDLFM</sequence>
<dbReference type="InterPro" id="IPR002110">
    <property type="entry name" value="Ankyrin_rpt"/>
</dbReference>
<dbReference type="OrthoDB" id="539213at2759"/>
<evidence type="ECO:0000256" key="4">
    <source>
        <dbReference type="SAM" id="MobiDB-lite"/>
    </source>
</evidence>
<organism evidence="6 7">
    <name type="scientific">Dendryphion nanum</name>
    <dbReference type="NCBI Taxonomy" id="256645"/>
    <lineage>
        <taxon>Eukaryota</taxon>
        <taxon>Fungi</taxon>
        <taxon>Dikarya</taxon>
        <taxon>Ascomycota</taxon>
        <taxon>Pezizomycotina</taxon>
        <taxon>Dothideomycetes</taxon>
        <taxon>Pleosporomycetidae</taxon>
        <taxon>Pleosporales</taxon>
        <taxon>Torulaceae</taxon>
        <taxon>Dendryphion</taxon>
    </lineage>
</organism>
<dbReference type="PROSITE" id="PS50297">
    <property type="entry name" value="ANK_REP_REGION"/>
    <property type="match status" value="3"/>
</dbReference>